<dbReference type="EMBL" id="LYBW01000040">
    <property type="protein sequence ID" value="ODR92727.1"/>
    <property type="molecule type" value="Genomic_DNA"/>
</dbReference>
<gene>
    <name evidence="5" type="ORF">A8M32_03425</name>
</gene>
<feature type="compositionally biased region" description="Basic and acidic residues" evidence="2">
    <location>
        <begin position="37"/>
        <end position="47"/>
    </location>
</feature>
<dbReference type="OrthoDB" id="9803907at2"/>
<dbReference type="Gene3D" id="3.30.470.20">
    <property type="entry name" value="ATP-grasp fold, B domain"/>
    <property type="match status" value="2"/>
</dbReference>
<sequence length="604" mass="66807">MKKLGETPLPRQKPRGNRTVSHRLTRPRAPVGPEPGVPRDRRQEPATENRNVTLDCGWGRLLFAQTFDSDEALVGELRDEAPQSRDIAFYVRDPHVLLSLAPQEIFLDPSHTFRLQLSTYRGGGGRRLRGITIRRVASEADAEGINAVYAACGMVQVRSDFFSSERDNRAVTYFVAQDDTSGQIVGAVTGIDHRHLFSDPEHGASLWCLAVHPQARQPGIGERLVRKLAEHFQVRGLAYVDLSVMHDNEHAISLYEKLGFRRVPIFALKRKNAINEKFFAQPIPFYEGLNPYARLIVDEALRRGIHVEVTDAEGGFFRLSHGGRTIHCRESLSDLTSAVAMSICDDKAVTRRLVSIAGLVVPEQISADVGDDEKRAFLETHGKLVVKPARGEQGRGISVGVASMKTLHAAIEQAKTVSERVLLEAYFDGEDLRLVVIDYKLAAAAIRRPPRIIGDGESPIRKLIDIQSRRRAAATGGESRIPVDGETERFLAEQNLNLDTVPAEGREITVRKAANLHTGGTIHDVTAKVHPELVAAACRAAEAIRIPVVGVDFIVRDPEKSDYVFIEANERPGLANHEPQPTAERFVDLLFPGSRAWPDGQSRP</sequence>
<name>A0A1E3VH14_9HYPH</name>
<evidence type="ECO:0000259" key="4">
    <source>
        <dbReference type="PROSITE" id="PS51186"/>
    </source>
</evidence>
<dbReference type="Gene3D" id="3.40.630.30">
    <property type="match status" value="1"/>
</dbReference>
<dbReference type="Pfam" id="PF00583">
    <property type="entry name" value="Acetyltransf_1"/>
    <property type="match status" value="1"/>
</dbReference>
<dbReference type="Gene3D" id="3.30.1490.20">
    <property type="entry name" value="ATP-grasp fold, A domain"/>
    <property type="match status" value="1"/>
</dbReference>
<keyword evidence="5" id="KW-0808">Transferase</keyword>
<accession>A0A1E3VH14</accession>
<feature type="compositionally biased region" description="Basic residues" evidence="2">
    <location>
        <begin position="12"/>
        <end position="26"/>
    </location>
</feature>
<proteinExistence type="predicted"/>
<dbReference type="STRING" id="1752398.A8M32_03425"/>
<dbReference type="PROSITE" id="PS51186">
    <property type="entry name" value="GNAT"/>
    <property type="match status" value="1"/>
</dbReference>
<dbReference type="GO" id="GO:0046872">
    <property type="term" value="F:metal ion binding"/>
    <property type="evidence" value="ECO:0007669"/>
    <property type="project" value="InterPro"/>
</dbReference>
<evidence type="ECO:0000313" key="6">
    <source>
        <dbReference type="Proteomes" id="UP000094342"/>
    </source>
</evidence>
<keyword evidence="1" id="KW-0067">ATP-binding</keyword>
<organism evidence="5 6">
    <name type="scientific">Sinorhizobium alkalisoli</name>
    <dbReference type="NCBI Taxonomy" id="1752398"/>
    <lineage>
        <taxon>Bacteria</taxon>
        <taxon>Pseudomonadati</taxon>
        <taxon>Pseudomonadota</taxon>
        <taxon>Alphaproteobacteria</taxon>
        <taxon>Hyphomicrobiales</taxon>
        <taxon>Rhizobiaceae</taxon>
        <taxon>Sinorhizobium/Ensifer group</taxon>
        <taxon>Sinorhizobium</taxon>
    </lineage>
</organism>
<evidence type="ECO:0000256" key="2">
    <source>
        <dbReference type="SAM" id="MobiDB-lite"/>
    </source>
</evidence>
<evidence type="ECO:0000256" key="1">
    <source>
        <dbReference type="PROSITE-ProRule" id="PRU00409"/>
    </source>
</evidence>
<evidence type="ECO:0000259" key="3">
    <source>
        <dbReference type="PROSITE" id="PS50975"/>
    </source>
</evidence>
<dbReference type="RefSeq" id="WP_069457016.1">
    <property type="nucleotide sequence ID" value="NZ_LYBW01000040.1"/>
</dbReference>
<dbReference type="Proteomes" id="UP000094342">
    <property type="component" value="Unassembled WGS sequence"/>
</dbReference>
<keyword evidence="6" id="KW-1185">Reference proteome</keyword>
<reference evidence="6" key="1">
    <citation type="submission" date="2016-05" db="EMBL/GenBank/DDBJ databases">
        <authorList>
            <person name="Li Y."/>
        </authorList>
    </citation>
    <scope>NUCLEOTIDE SEQUENCE [LARGE SCALE GENOMIC DNA]</scope>
    <source>
        <strain evidence="6">YIC4027</strain>
    </source>
</reference>
<dbReference type="InterPro" id="IPR017534">
    <property type="entry name" value="GNAT-acetyltransferase"/>
</dbReference>
<dbReference type="CDD" id="cd04301">
    <property type="entry name" value="NAT_SF"/>
    <property type="match status" value="1"/>
</dbReference>
<dbReference type="InterPro" id="IPR000182">
    <property type="entry name" value="GNAT_dom"/>
</dbReference>
<comment type="caution">
    <text evidence="5">The sequence shown here is derived from an EMBL/GenBank/DDBJ whole genome shotgun (WGS) entry which is preliminary data.</text>
</comment>
<dbReference type="SUPFAM" id="SSF55729">
    <property type="entry name" value="Acyl-CoA N-acyltransferases (Nat)"/>
    <property type="match status" value="1"/>
</dbReference>
<dbReference type="GO" id="GO:0016747">
    <property type="term" value="F:acyltransferase activity, transferring groups other than amino-acyl groups"/>
    <property type="evidence" value="ECO:0007669"/>
    <property type="project" value="InterPro"/>
</dbReference>
<keyword evidence="1" id="KW-0547">Nucleotide-binding</keyword>
<evidence type="ECO:0000313" key="5">
    <source>
        <dbReference type="EMBL" id="ODR92727.1"/>
    </source>
</evidence>
<dbReference type="InterPro" id="IPR016181">
    <property type="entry name" value="Acyl_CoA_acyltransferase"/>
</dbReference>
<dbReference type="GO" id="GO:0005524">
    <property type="term" value="F:ATP binding"/>
    <property type="evidence" value="ECO:0007669"/>
    <property type="project" value="UniProtKB-UniRule"/>
</dbReference>
<dbReference type="PANTHER" id="PTHR43072">
    <property type="entry name" value="N-ACETYLTRANSFERASE"/>
    <property type="match status" value="1"/>
</dbReference>
<dbReference type="NCBIfam" id="TIGR03103">
    <property type="entry name" value="trio_acet_GNAT"/>
    <property type="match status" value="1"/>
</dbReference>
<dbReference type="AlphaFoldDB" id="A0A1E3VH14"/>
<feature type="domain" description="N-acetyltransferase" evidence="4">
    <location>
        <begin position="131"/>
        <end position="281"/>
    </location>
</feature>
<dbReference type="InterPro" id="IPR011761">
    <property type="entry name" value="ATP-grasp"/>
</dbReference>
<dbReference type="InterPro" id="IPR013815">
    <property type="entry name" value="ATP_grasp_subdomain_1"/>
</dbReference>
<feature type="region of interest" description="Disordered" evidence="2">
    <location>
        <begin position="1"/>
        <end position="50"/>
    </location>
</feature>
<dbReference type="PROSITE" id="PS50975">
    <property type="entry name" value="ATP_GRASP"/>
    <property type="match status" value="1"/>
</dbReference>
<dbReference type="SUPFAM" id="SSF56059">
    <property type="entry name" value="Glutathione synthetase ATP-binding domain-like"/>
    <property type="match status" value="1"/>
</dbReference>
<feature type="domain" description="ATP-grasp" evidence="3">
    <location>
        <begin position="351"/>
        <end position="595"/>
    </location>
</feature>
<protein>
    <submittedName>
        <fullName evidence="5">GNAT family acetyltransferase</fullName>
    </submittedName>
</protein>